<dbReference type="Pfam" id="PF04977">
    <property type="entry name" value="DivIC"/>
    <property type="match status" value="1"/>
</dbReference>
<keyword evidence="1" id="KW-0812">Transmembrane</keyword>
<keyword evidence="1" id="KW-1133">Transmembrane helix</keyword>
<dbReference type="AlphaFoldDB" id="A0A3B0U961"/>
<protein>
    <submittedName>
        <fullName evidence="2">Cell division protein DivIC (FtsB), stabilizes FtsL against RasP cleavage</fullName>
    </submittedName>
</protein>
<gene>
    <name evidence="2" type="ORF">MNBD_BACTEROID06-384</name>
</gene>
<proteinExistence type="predicted"/>
<keyword evidence="1" id="KW-0472">Membrane</keyword>
<name>A0A3B0U961_9ZZZZ</name>
<dbReference type="GO" id="GO:0051301">
    <property type="term" value="P:cell division"/>
    <property type="evidence" value="ECO:0007669"/>
    <property type="project" value="UniProtKB-KW"/>
</dbReference>
<evidence type="ECO:0000256" key="1">
    <source>
        <dbReference type="SAM" id="Phobius"/>
    </source>
</evidence>
<reference evidence="2" key="1">
    <citation type="submission" date="2018-06" db="EMBL/GenBank/DDBJ databases">
        <authorList>
            <person name="Zhirakovskaya E."/>
        </authorList>
    </citation>
    <scope>NUCLEOTIDE SEQUENCE</scope>
</reference>
<sequence>MESIKKVIRNYYLMVGAFLLIWLTFFDSNDLYSQYKLVKKLDNLNADKAYYLDKIEEVKEDREELLSNPDLLEKFAREKYLMKKPTEDLYVVVDIDED</sequence>
<organism evidence="2">
    <name type="scientific">hydrothermal vent metagenome</name>
    <dbReference type="NCBI Taxonomy" id="652676"/>
    <lineage>
        <taxon>unclassified sequences</taxon>
        <taxon>metagenomes</taxon>
        <taxon>ecological metagenomes</taxon>
    </lineage>
</organism>
<dbReference type="EMBL" id="UOES01000264">
    <property type="protein sequence ID" value="VAW27581.1"/>
    <property type="molecule type" value="Genomic_DNA"/>
</dbReference>
<accession>A0A3B0U961</accession>
<keyword evidence="2" id="KW-0131">Cell cycle</keyword>
<feature type="transmembrane region" description="Helical" evidence="1">
    <location>
        <begin position="7"/>
        <end position="26"/>
    </location>
</feature>
<keyword evidence="2" id="KW-0132">Cell division</keyword>
<dbReference type="InterPro" id="IPR007060">
    <property type="entry name" value="FtsL/DivIC"/>
</dbReference>
<evidence type="ECO:0000313" key="2">
    <source>
        <dbReference type="EMBL" id="VAW27581.1"/>
    </source>
</evidence>